<accession>X1TD30</accession>
<dbReference type="EMBL" id="BARW01034061">
    <property type="protein sequence ID" value="GAJ03233.1"/>
    <property type="molecule type" value="Genomic_DNA"/>
</dbReference>
<gene>
    <name evidence="1" type="ORF">S12H4_53491</name>
</gene>
<name>X1TD30_9ZZZZ</name>
<sequence length="222" mass="23682">MLKKLKQKFVSWLFKGVHLDEIHIGARSVVISATGANLDGQKIENVGAPDSADDVVRNTLTQNKMWVGNASNMPAEVDPPLGVMDFWSVPQISVVVPAGALTQTLPDVVVAAMPGTVVKATAMFMFRMLDNVGAANKLNGAQFIQIQKGEGAFVNAISLVADQFGIAEATREGGTLVVGDLNVDATVDADATYGFQWKDALADVAGLTFTDLQMGIRIWYSI</sequence>
<proteinExistence type="predicted"/>
<protein>
    <submittedName>
        <fullName evidence="1">Uncharacterized protein</fullName>
    </submittedName>
</protein>
<evidence type="ECO:0000313" key="1">
    <source>
        <dbReference type="EMBL" id="GAJ03233.1"/>
    </source>
</evidence>
<comment type="caution">
    <text evidence="1">The sequence shown here is derived from an EMBL/GenBank/DDBJ whole genome shotgun (WGS) entry which is preliminary data.</text>
</comment>
<organism evidence="1">
    <name type="scientific">marine sediment metagenome</name>
    <dbReference type="NCBI Taxonomy" id="412755"/>
    <lineage>
        <taxon>unclassified sequences</taxon>
        <taxon>metagenomes</taxon>
        <taxon>ecological metagenomes</taxon>
    </lineage>
</organism>
<reference evidence="1" key="1">
    <citation type="journal article" date="2014" name="Front. Microbiol.">
        <title>High frequency of phylogenetically diverse reductive dehalogenase-homologous genes in deep subseafloor sedimentary metagenomes.</title>
        <authorList>
            <person name="Kawai M."/>
            <person name="Futagami T."/>
            <person name="Toyoda A."/>
            <person name="Takaki Y."/>
            <person name="Nishi S."/>
            <person name="Hori S."/>
            <person name="Arai W."/>
            <person name="Tsubouchi T."/>
            <person name="Morono Y."/>
            <person name="Uchiyama I."/>
            <person name="Ito T."/>
            <person name="Fujiyama A."/>
            <person name="Inagaki F."/>
            <person name="Takami H."/>
        </authorList>
    </citation>
    <scope>NUCLEOTIDE SEQUENCE</scope>
    <source>
        <strain evidence="1">Expedition CK06-06</strain>
    </source>
</reference>
<dbReference type="AlphaFoldDB" id="X1TD30"/>